<proteinExistence type="predicted"/>
<dbReference type="PANTHER" id="PTHR43401">
    <property type="entry name" value="L-THREONINE 3-DEHYDROGENASE"/>
    <property type="match status" value="1"/>
</dbReference>
<dbReference type="Gene3D" id="3.90.180.10">
    <property type="entry name" value="Medium-chain alcohol dehydrogenases, catalytic domain"/>
    <property type="match status" value="1"/>
</dbReference>
<dbReference type="InterPro" id="IPR055256">
    <property type="entry name" value="KH_1_KHDC4/BBP-like"/>
</dbReference>
<evidence type="ECO:0000259" key="5">
    <source>
        <dbReference type="Pfam" id="PF23469"/>
    </source>
</evidence>
<evidence type="ECO:0000313" key="7">
    <source>
        <dbReference type="Proteomes" id="UP000298061"/>
    </source>
</evidence>
<dbReference type="Pfam" id="PF00107">
    <property type="entry name" value="ADH_zinc_N"/>
    <property type="match status" value="1"/>
</dbReference>
<protein>
    <submittedName>
        <fullName evidence="6">Uncharacterized protein</fullName>
    </submittedName>
</protein>
<feature type="domain" description="Alcohol dehydrogenase-like C-terminal" evidence="3">
    <location>
        <begin position="58"/>
        <end position="189"/>
    </location>
</feature>
<dbReference type="InterPro" id="IPR036291">
    <property type="entry name" value="NAD(P)-bd_dom_sf"/>
</dbReference>
<dbReference type="InterPro" id="IPR056149">
    <property type="entry name" value="PRP5/DDX46/KHDC4_KH"/>
</dbReference>
<feature type="compositionally biased region" description="Pro residues" evidence="2">
    <location>
        <begin position="509"/>
        <end position="530"/>
    </location>
</feature>
<dbReference type="PANTHER" id="PTHR43401:SF2">
    <property type="entry name" value="L-THREONINE 3-DEHYDROGENASE"/>
    <property type="match status" value="1"/>
</dbReference>
<comment type="caution">
    <text evidence="6">The sequence shown here is derived from an EMBL/GenBank/DDBJ whole genome shotgun (WGS) entry which is preliminary data.</text>
</comment>
<dbReference type="Gene3D" id="3.30.1370.10">
    <property type="entry name" value="K Homology domain, type 1"/>
    <property type="match status" value="2"/>
</dbReference>
<keyword evidence="1" id="KW-0560">Oxidoreductase</keyword>
<accession>A0A4Z0A3A7</accession>
<dbReference type="GO" id="GO:0016491">
    <property type="term" value="F:oxidoreductase activity"/>
    <property type="evidence" value="ECO:0007669"/>
    <property type="project" value="UniProtKB-KW"/>
</dbReference>
<dbReference type="InterPro" id="IPR050129">
    <property type="entry name" value="Zn_alcohol_dh"/>
</dbReference>
<feature type="region of interest" description="Disordered" evidence="2">
    <location>
        <begin position="235"/>
        <end position="262"/>
    </location>
</feature>
<dbReference type="Gene3D" id="3.40.50.720">
    <property type="entry name" value="NAD(P)-binding Rossmann-like Domain"/>
    <property type="match status" value="1"/>
</dbReference>
<evidence type="ECO:0000259" key="4">
    <source>
        <dbReference type="Pfam" id="PF22675"/>
    </source>
</evidence>
<feature type="region of interest" description="Disordered" evidence="2">
    <location>
        <begin position="501"/>
        <end position="546"/>
    </location>
</feature>
<gene>
    <name evidence="6" type="ORF">EWM64_g3830</name>
</gene>
<evidence type="ECO:0000256" key="2">
    <source>
        <dbReference type="SAM" id="MobiDB-lite"/>
    </source>
</evidence>
<feature type="domain" description="ATP-dependent RNA helicase PRP5/DDX46/KHDC4 KH" evidence="5">
    <location>
        <begin position="309"/>
        <end position="383"/>
    </location>
</feature>
<sequence>MAGGFAEYVIFEAKKVYKFHTLTDEEATLVEPTACAIHGMDKLNASVGVEVLIIGAGPTGLVLAQLLKLNGASKVAIAANKGIKTEVAKQLNAGDVYVELDRTNPEAQWEQIKKDHPYGFDIVVEATGSEKVANQSIDYVRRGGKLLVYGVYDNAALVHWSPSKIFGDEINIIGSFAQMHCFPRAVSYLESGKISVKGMITDIFRIEEYEQALDKMNSRGAVKIAVKPDSLIHSMSSKRKWDQAGPEGSPVDSDSPAKVAKVDEGKSASSAAAAAAAIAAKIAAQFNGAAASGSLTPGSKDLHDGDFTHDIDINDVRNRYMLTKGSTQQQIHDETGGSVSTKGVWYPDRSKATEKDPPLYLHIAATTPEVLQKAIDKVNELISIDMGSLVEDKKDARRERRKWPEEKLPVGLESIRNFNVRAKVVGPQGMFVKYIQQETGTRVQIKGQGSGGPDEGQVARAKVLTEDLLEVVRNEHAKVKVVVHQQQMELHQAQAQYAAYSSAMSQGYNPPPPSGAPPPPPGDQPPPPPSDGTAPPGGSPPAASDQDAYAAYWAAYGYDVTSPQFKEWQASQMSQYAQYYAQQGQQGYGASPGG</sequence>
<dbReference type="InterPro" id="IPR047889">
    <property type="entry name" value="KHDC4_KH-I_second"/>
</dbReference>
<evidence type="ECO:0000256" key="1">
    <source>
        <dbReference type="ARBA" id="ARBA00023002"/>
    </source>
</evidence>
<dbReference type="OrthoDB" id="397265at2759"/>
<dbReference type="CDD" id="cd22386">
    <property type="entry name" value="KH-I_KHDC4_rpt2"/>
    <property type="match status" value="1"/>
</dbReference>
<dbReference type="CDD" id="cd22385">
    <property type="entry name" value="KH-I_KHDC4_rpt1"/>
    <property type="match status" value="1"/>
</dbReference>
<dbReference type="GO" id="GO:0003723">
    <property type="term" value="F:RNA binding"/>
    <property type="evidence" value="ECO:0007669"/>
    <property type="project" value="InterPro"/>
</dbReference>
<feature type="compositionally biased region" description="Low complexity" evidence="2">
    <location>
        <begin position="531"/>
        <end position="546"/>
    </location>
</feature>
<dbReference type="EMBL" id="SFCI01000379">
    <property type="protein sequence ID" value="TFY80178.1"/>
    <property type="molecule type" value="Genomic_DNA"/>
</dbReference>
<feature type="domain" description="KHDC4/BBP-like KH-domain type I" evidence="4">
    <location>
        <begin position="416"/>
        <end position="454"/>
    </location>
</feature>
<reference evidence="6 7" key="1">
    <citation type="submission" date="2019-02" db="EMBL/GenBank/DDBJ databases">
        <title>Genome sequencing of the rare red list fungi Hericium alpestre (H. flagellum).</title>
        <authorList>
            <person name="Buettner E."/>
            <person name="Kellner H."/>
        </authorList>
    </citation>
    <scope>NUCLEOTIDE SEQUENCE [LARGE SCALE GENOMIC DNA]</scope>
    <source>
        <strain evidence="6 7">DSM 108284</strain>
    </source>
</reference>
<keyword evidence="7" id="KW-1185">Reference proteome</keyword>
<organism evidence="6 7">
    <name type="scientific">Hericium alpestre</name>
    <dbReference type="NCBI Taxonomy" id="135208"/>
    <lineage>
        <taxon>Eukaryota</taxon>
        <taxon>Fungi</taxon>
        <taxon>Dikarya</taxon>
        <taxon>Basidiomycota</taxon>
        <taxon>Agaricomycotina</taxon>
        <taxon>Agaricomycetes</taxon>
        <taxon>Russulales</taxon>
        <taxon>Hericiaceae</taxon>
        <taxon>Hericium</taxon>
    </lineage>
</organism>
<dbReference type="AlphaFoldDB" id="A0A4Z0A3A7"/>
<name>A0A4Z0A3A7_9AGAM</name>
<dbReference type="InterPro" id="IPR047890">
    <property type="entry name" value="KHDC4_KH-I_first"/>
</dbReference>
<dbReference type="Pfam" id="PF22675">
    <property type="entry name" value="KH-I_KHDC4-BBP"/>
    <property type="match status" value="1"/>
</dbReference>
<dbReference type="SUPFAM" id="SSF51735">
    <property type="entry name" value="NAD(P)-binding Rossmann-fold domains"/>
    <property type="match status" value="1"/>
</dbReference>
<feature type="region of interest" description="Disordered" evidence="2">
    <location>
        <begin position="326"/>
        <end position="345"/>
    </location>
</feature>
<dbReference type="Proteomes" id="UP000298061">
    <property type="component" value="Unassembled WGS sequence"/>
</dbReference>
<dbReference type="InterPro" id="IPR036612">
    <property type="entry name" value="KH_dom_type_1_sf"/>
</dbReference>
<feature type="non-terminal residue" evidence="6">
    <location>
        <position position="594"/>
    </location>
</feature>
<dbReference type="Pfam" id="PF23469">
    <property type="entry name" value="KH_12"/>
    <property type="match status" value="1"/>
</dbReference>
<evidence type="ECO:0000259" key="3">
    <source>
        <dbReference type="Pfam" id="PF00107"/>
    </source>
</evidence>
<dbReference type="InterPro" id="IPR013149">
    <property type="entry name" value="ADH-like_C"/>
</dbReference>
<dbReference type="SUPFAM" id="SSF54791">
    <property type="entry name" value="Eukaryotic type KH-domain (KH-domain type I)"/>
    <property type="match status" value="2"/>
</dbReference>
<evidence type="ECO:0000313" key="6">
    <source>
        <dbReference type="EMBL" id="TFY80178.1"/>
    </source>
</evidence>